<reference evidence="2 3" key="1">
    <citation type="submission" date="2020-08" db="EMBL/GenBank/DDBJ databases">
        <title>Sequencing the genomes of 1000 actinobacteria strains.</title>
        <authorList>
            <person name="Klenk H.-P."/>
        </authorList>
    </citation>
    <scope>NUCLEOTIDE SEQUENCE [LARGE SCALE GENOMIC DNA]</scope>
    <source>
        <strain evidence="2 3">DSM 43582</strain>
    </source>
</reference>
<feature type="transmembrane region" description="Helical" evidence="1">
    <location>
        <begin position="84"/>
        <end position="102"/>
    </location>
</feature>
<feature type="transmembrane region" description="Helical" evidence="1">
    <location>
        <begin position="21"/>
        <end position="42"/>
    </location>
</feature>
<evidence type="ECO:0000256" key="1">
    <source>
        <dbReference type="SAM" id="Phobius"/>
    </source>
</evidence>
<proteinExistence type="predicted"/>
<dbReference type="SUPFAM" id="SSF103473">
    <property type="entry name" value="MFS general substrate transporter"/>
    <property type="match status" value="1"/>
</dbReference>
<accession>A0A7W9PAC4</accession>
<feature type="transmembrane region" description="Helical" evidence="1">
    <location>
        <begin position="108"/>
        <end position="125"/>
    </location>
</feature>
<feature type="transmembrane region" description="Helical" evidence="1">
    <location>
        <begin position="54"/>
        <end position="77"/>
    </location>
</feature>
<keyword evidence="1" id="KW-0472">Membrane</keyword>
<dbReference type="RefSeq" id="WP_051162397.1">
    <property type="nucleotide sequence ID" value="NZ_JACHIT010000001.1"/>
</dbReference>
<organism evidence="2 3">
    <name type="scientific">Nocardia transvalensis</name>
    <dbReference type="NCBI Taxonomy" id="37333"/>
    <lineage>
        <taxon>Bacteria</taxon>
        <taxon>Bacillati</taxon>
        <taxon>Actinomycetota</taxon>
        <taxon>Actinomycetes</taxon>
        <taxon>Mycobacteriales</taxon>
        <taxon>Nocardiaceae</taxon>
        <taxon>Nocardia</taxon>
    </lineage>
</organism>
<dbReference type="EMBL" id="JACHIT010000001">
    <property type="protein sequence ID" value="MBB5912295.1"/>
    <property type="molecule type" value="Genomic_DNA"/>
</dbReference>
<dbReference type="InterPro" id="IPR036259">
    <property type="entry name" value="MFS_trans_sf"/>
</dbReference>
<protein>
    <submittedName>
        <fullName evidence="2">Peptidoglycan/LPS O-acetylase OafA/YrhL</fullName>
    </submittedName>
</protein>
<keyword evidence="1" id="KW-1133">Transmembrane helix</keyword>
<evidence type="ECO:0000313" key="3">
    <source>
        <dbReference type="Proteomes" id="UP000540412"/>
    </source>
</evidence>
<keyword evidence="1" id="KW-0812">Transmembrane</keyword>
<dbReference type="Proteomes" id="UP000540412">
    <property type="component" value="Unassembled WGS sequence"/>
</dbReference>
<comment type="caution">
    <text evidence="2">The sequence shown here is derived from an EMBL/GenBank/DDBJ whole genome shotgun (WGS) entry which is preliminary data.</text>
</comment>
<keyword evidence="3" id="KW-1185">Reference proteome</keyword>
<dbReference type="AlphaFoldDB" id="A0A7W9PAC4"/>
<evidence type="ECO:0000313" key="2">
    <source>
        <dbReference type="EMBL" id="MBB5912295.1"/>
    </source>
</evidence>
<name>A0A7W9PAC4_9NOCA</name>
<sequence>MAKRNADEGTAPERVPSTVRAAGALAALEGAAGVVVAIVLLVRGLGGVDQSQTSAYGTAAWFVIFGGAVLAAGLGLLRGRRWGRAIAVIAQILLLPVSWYMINGQPQFGIPLGLVALVGLGLLFSPPSTRWAAEVYDTGDVD</sequence>
<gene>
    <name evidence="2" type="ORF">BJY24_001162</name>
</gene>